<evidence type="ECO:0000313" key="1">
    <source>
        <dbReference type="EMBL" id="ODH45405.1"/>
    </source>
</evidence>
<dbReference type="Proteomes" id="UP000242814">
    <property type="component" value="Unassembled WGS sequence"/>
</dbReference>
<gene>
    <name evidence="1" type="ORF">ACO22_00129</name>
</gene>
<name>A0A1D2JQF8_PARBR</name>
<reference evidence="1 2" key="1">
    <citation type="submission" date="2016-06" db="EMBL/GenBank/DDBJ databases">
        <authorList>
            <person name="Kjaerup R.B."/>
            <person name="Dalgaard T.S."/>
            <person name="Juul-Madsen H.R."/>
        </authorList>
    </citation>
    <scope>NUCLEOTIDE SEQUENCE [LARGE SCALE GENOMIC DNA]</scope>
    <source>
        <strain evidence="1 2">Pb300</strain>
    </source>
</reference>
<accession>A0A1D2JQF8</accession>
<dbReference type="AlphaFoldDB" id="A0A1D2JQF8"/>
<organism evidence="1 2">
    <name type="scientific">Paracoccidioides brasiliensis</name>
    <dbReference type="NCBI Taxonomy" id="121759"/>
    <lineage>
        <taxon>Eukaryota</taxon>
        <taxon>Fungi</taxon>
        <taxon>Dikarya</taxon>
        <taxon>Ascomycota</taxon>
        <taxon>Pezizomycotina</taxon>
        <taxon>Eurotiomycetes</taxon>
        <taxon>Eurotiomycetidae</taxon>
        <taxon>Onygenales</taxon>
        <taxon>Ajellomycetaceae</taxon>
        <taxon>Paracoccidioides</taxon>
    </lineage>
</organism>
<evidence type="ECO:0000313" key="2">
    <source>
        <dbReference type="Proteomes" id="UP000242814"/>
    </source>
</evidence>
<proteinExistence type="predicted"/>
<protein>
    <submittedName>
        <fullName evidence="1">Uncharacterized protein</fullName>
    </submittedName>
</protein>
<sequence>MPTLSRQVRRSLNKAYHMVVTIYLTYRASMHLGRKCAEVLAFAETIPFNVILGRIKTDAISLCFSGAIRETNGSFCGSAGALKTWHTQ</sequence>
<dbReference type="EMBL" id="LZYO01000002">
    <property type="protein sequence ID" value="ODH45405.1"/>
    <property type="molecule type" value="Genomic_DNA"/>
</dbReference>
<comment type="caution">
    <text evidence="1">The sequence shown here is derived from an EMBL/GenBank/DDBJ whole genome shotgun (WGS) entry which is preliminary data.</text>
</comment>